<dbReference type="SUPFAM" id="SSF101386">
    <property type="entry name" value="all-alpha NTP pyrophosphatases"/>
    <property type="match status" value="1"/>
</dbReference>
<name>A0A6J4VA09_9DEIN</name>
<dbReference type="EMBL" id="CADCWP010000148">
    <property type="protein sequence ID" value="CAA9573258.1"/>
    <property type="molecule type" value="Genomic_DNA"/>
</dbReference>
<evidence type="ECO:0008006" key="2">
    <source>
        <dbReference type="Google" id="ProtNLM"/>
    </source>
</evidence>
<protein>
    <recommendedName>
        <fullName evidence="2">Phosphoribosyl-ATP pyrophosphohydrolase</fullName>
    </recommendedName>
</protein>
<evidence type="ECO:0000313" key="1">
    <source>
        <dbReference type="EMBL" id="CAA9573258.1"/>
    </source>
</evidence>
<reference evidence="1" key="1">
    <citation type="submission" date="2020-02" db="EMBL/GenBank/DDBJ databases">
        <authorList>
            <person name="Meier V. D."/>
        </authorList>
    </citation>
    <scope>NUCLEOTIDE SEQUENCE</scope>
    <source>
        <strain evidence="1">AVDCRST_MAG86</strain>
    </source>
</reference>
<proteinExistence type="predicted"/>
<dbReference type="InterPro" id="IPR038735">
    <property type="entry name" value="MSMEG_1276-like_NTP-PPase_dom"/>
</dbReference>
<dbReference type="CDD" id="cd11532">
    <property type="entry name" value="NTP-PPase_COG4997"/>
    <property type="match status" value="1"/>
</dbReference>
<dbReference type="AlphaFoldDB" id="A0A6J4VA09"/>
<accession>A0A6J4VA09</accession>
<sequence>MRTDSQKLVRDRIPELLAEAGIAHESSVLADEAFRIALYKKLFEEAGEVVSASADERLEELADAQEVLDTIASLSGFTREHVRAVQEQKREARGGFEKRIMLHWFEEQT</sequence>
<organism evidence="1">
    <name type="scientific">uncultured Truepera sp</name>
    <dbReference type="NCBI Taxonomy" id="543023"/>
    <lineage>
        <taxon>Bacteria</taxon>
        <taxon>Thermotogati</taxon>
        <taxon>Deinococcota</taxon>
        <taxon>Deinococci</taxon>
        <taxon>Trueperales</taxon>
        <taxon>Trueperaceae</taxon>
        <taxon>Truepera</taxon>
        <taxon>environmental samples</taxon>
    </lineage>
</organism>
<gene>
    <name evidence="1" type="ORF">AVDCRST_MAG86-1895</name>
</gene>